<dbReference type="AlphaFoldDB" id="A0A2S9CJZ5"/>
<evidence type="ECO:0008006" key="6">
    <source>
        <dbReference type="Google" id="ProtNLM"/>
    </source>
</evidence>
<evidence type="ECO:0000313" key="2">
    <source>
        <dbReference type="EMBL" id="PRB80800.1"/>
    </source>
</evidence>
<reference evidence="4 5" key="1">
    <citation type="submission" date="2017-09" db="EMBL/GenBank/DDBJ databases">
        <title>Genomic, metabolic, and phenotypic characteristics of bacterial isolates from the natural microbiome of the model nematode Caenorhabditis elegans.</title>
        <authorList>
            <person name="Zimmermann J."/>
            <person name="Obeng N."/>
            <person name="Yang W."/>
            <person name="Obeng O."/>
            <person name="Kissoyan K."/>
            <person name="Pees B."/>
            <person name="Dirksen P."/>
            <person name="Hoppner M."/>
            <person name="Franke A."/>
            <person name="Rosenstiel P."/>
            <person name="Leippe M."/>
            <person name="Dierking K."/>
            <person name="Kaleta C."/>
            <person name="Schulenburg H."/>
        </authorList>
    </citation>
    <scope>NUCLEOTIDE SEQUENCE [LARGE SCALE GENOMIC DNA]</scope>
    <source>
        <strain evidence="2 5">MYb25</strain>
        <strain evidence="3 4">MYb44</strain>
    </source>
</reference>
<feature type="transmembrane region" description="Helical" evidence="1">
    <location>
        <begin position="27"/>
        <end position="47"/>
    </location>
</feature>
<dbReference type="EMBL" id="PCPH01000008">
    <property type="protein sequence ID" value="PRB87649.1"/>
    <property type="molecule type" value="Genomic_DNA"/>
</dbReference>
<keyword evidence="4" id="KW-1185">Reference proteome</keyword>
<proteinExistence type="predicted"/>
<accession>A0A2S9CJZ5</accession>
<evidence type="ECO:0000313" key="5">
    <source>
        <dbReference type="Proteomes" id="UP000238534"/>
    </source>
</evidence>
<protein>
    <recommendedName>
        <fullName evidence="6">DUF3592 domain-containing protein</fullName>
    </recommendedName>
</protein>
<organism evidence="2 5">
    <name type="scientific">Chryseobacterium culicis</name>
    <dbReference type="NCBI Taxonomy" id="680127"/>
    <lineage>
        <taxon>Bacteria</taxon>
        <taxon>Pseudomonadati</taxon>
        <taxon>Bacteroidota</taxon>
        <taxon>Flavobacteriia</taxon>
        <taxon>Flavobacteriales</taxon>
        <taxon>Weeksellaceae</taxon>
        <taxon>Chryseobacterium group</taxon>
        <taxon>Chryseobacterium</taxon>
    </lineage>
</organism>
<dbReference type="Proteomes" id="UP000238534">
    <property type="component" value="Unassembled WGS sequence"/>
</dbReference>
<evidence type="ECO:0000256" key="1">
    <source>
        <dbReference type="SAM" id="Phobius"/>
    </source>
</evidence>
<keyword evidence="1" id="KW-0812">Transmembrane</keyword>
<gene>
    <name evidence="2" type="ORF">CQ022_21635</name>
    <name evidence="3" type="ORF">CQ033_21640</name>
</gene>
<dbReference type="EMBL" id="PCPP01000006">
    <property type="protein sequence ID" value="PRB80800.1"/>
    <property type="molecule type" value="Genomic_DNA"/>
</dbReference>
<sequence>MLKIQLMLRLKIQWINMKKKKLMSGKIAIRILVILVLIYFLRNLIIYKPILNLFNTEQTKGVIINNKNYLRRGFLTGAFTYSYTFKINNEVYSNNSKSESYKVGDTVLIEYNGTFPFINRIKNQK</sequence>
<keyword evidence="1" id="KW-1133">Transmembrane helix</keyword>
<name>A0A2S9CJZ5_CHRCI</name>
<dbReference type="Proteomes" id="UP000238325">
    <property type="component" value="Unassembled WGS sequence"/>
</dbReference>
<evidence type="ECO:0000313" key="3">
    <source>
        <dbReference type="EMBL" id="PRB87649.1"/>
    </source>
</evidence>
<evidence type="ECO:0000313" key="4">
    <source>
        <dbReference type="Proteomes" id="UP000238325"/>
    </source>
</evidence>
<comment type="caution">
    <text evidence="2">The sequence shown here is derived from an EMBL/GenBank/DDBJ whole genome shotgun (WGS) entry which is preliminary data.</text>
</comment>
<keyword evidence="1" id="KW-0472">Membrane</keyword>